<keyword evidence="7 12" id="KW-0863">Zinc-finger</keyword>
<dbReference type="NCBIfam" id="TIGR01391">
    <property type="entry name" value="dnaG"/>
    <property type="match status" value="1"/>
</dbReference>
<evidence type="ECO:0000256" key="8">
    <source>
        <dbReference type="ARBA" id="ARBA00022833"/>
    </source>
</evidence>
<evidence type="ECO:0000256" key="7">
    <source>
        <dbReference type="ARBA" id="ARBA00022771"/>
    </source>
</evidence>
<dbReference type="HAMAP" id="MF_00974">
    <property type="entry name" value="DNA_primase_DnaG"/>
    <property type="match status" value="1"/>
</dbReference>
<dbReference type="Pfam" id="PF13155">
    <property type="entry name" value="Toprim_2"/>
    <property type="match status" value="1"/>
</dbReference>
<gene>
    <name evidence="12 16" type="primary">dnaG</name>
    <name evidence="16" type="ORF">AVLFYP127_00191</name>
</gene>
<dbReference type="Pfam" id="PF08275">
    <property type="entry name" value="DNAG_N"/>
    <property type="match status" value="1"/>
</dbReference>
<accession>A0A6N2R3F5</accession>
<protein>
    <recommendedName>
        <fullName evidence="12 13">DNA primase</fullName>
        <ecNumber evidence="12">2.7.7.101</ecNumber>
    </recommendedName>
</protein>
<reference evidence="16" key="1">
    <citation type="submission" date="2019-11" db="EMBL/GenBank/DDBJ databases">
        <authorList>
            <person name="Feng L."/>
        </authorList>
    </citation>
    <scope>NUCLEOTIDE SEQUENCE</scope>
    <source>
        <strain evidence="16">AvaginalisLFYP127</strain>
    </source>
</reference>
<dbReference type="InterPro" id="IPR036977">
    <property type="entry name" value="DNA_primase_Znf_CHC2"/>
</dbReference>
<keyword evidence="6 12" id="KW-0479">Metal-binding</keyword>
<dbReference type="GO" id="GO:0003677">
    <property type="term" value="F:DNA binding"/>
    <property type="evidence" value="ECO:0007669"/>
    <property type="project" value="UniProtKB-KW"/>
</dbReference>
<dbReference type="SUPFAM" id="SSF57783">
    <property type="entry name" value="Zinc beta-ribbon"/>
    <property type="match status" value="1"/>
</dbReference>
<evidence type="ECO:0000259" key="15">
    <source>
        <dbReference type="PROSITE" id="PS50880"/>
    </source>
</evidence>
<dbReference type="EMBL" id="CACRSW010000001">
    <property type="protein sequence ID" value="VYS75276.1"/>
    <property type="molecule type" value="Genomic_DNA"/>
</dbReference>
<comment type="similarity">
    <text evidence="12 13">Belongs to the DnaG primase family.</text>
</comment>
<keyword evidence="8 12" id="KW-0862">Zinc</keyword>
<keyword evidence="2 12" id="KW-0639">Primosome</keyword>
<organism evidence="16">
    <name type="scientific">Anaerococcus vaginalis</name>
    <dbReference type="NCBI Taxonomy" id="33037"/>
    <lineage>
        <taxon>Bacteria</taxon>
        <taxon>Bacillati</taxon>
        <taxon>Bacillota</taxon>
        <taxon>Tissierellia</taxon>
        <taxon>Tissierellales</taxon>
        <taxon>Peptoniphilaceae</taxon>
        <taxon>Anaerococcus</taxon>
    </lineage>
</organism>
<dbReference type="InterPro" id="IPR037068">
    <property type="entry name" value="DNA_primase_core_N_sf"/>
</dbReference>
<dbReference type="InterPro" id="IPR030846">
    <property type="entry name" value="DnaG_bac"/>
</dbReference>
<dbReference type="PROSITE" id="PS50880">
    <property type="entry name" value="TOPRIM"/>
    <property type="match status" value="1"/>
</dbReference>
<keyword evidence="11 12" id="KW-0804">Transcription</keyword>
<evidence type="ECO:0000256" key="13">
    <source>
        <dbReference type="PIRNR" id="PIRNR002811"/>
    </source>
</evidence>
<comment type="subunit">
    <text evidence="12">Monomer. Interacts with DnaB.</text>
</comment>
<dbReference type="SMART" id="SM00400">
    <property type="entry name" value="ZnF_CHCC"/>
    <property type="match status" value="1"/>
</dbReference>
<evidence type="ECO:0000256" key="9">
    <source>
        <dbReference type="ARBA" id="ARBA00022842"/>
    </source>
</evidence>
<proteinExistence type="inferred from homology"/>
<dbReference type="PIRSF" id="PIRSF002811">
    <property type="entry name" value="DnaG"/>
    <property type="match status" value="1"/>
</dbReference>
<evidence type="ECO:0000256" key="4">
    <source>
        <dbReference type="ARBA" id="ARBA00022695"/>
    </source>
</evidence>
<dbReference type="GO" id="GO:0000428">
    <property type="term" value="C:DNA-directed RNA polymerase complex"/>
    <property type="evidence" value="ECO:0007669"/>
    <property type="project" value="UniProtKB-KW"/>
</dbReference>
<dbReference type="InterPro" id="IPR034151">
    <property type="entry name" value="TOPRIM_DnaG_bac"/>
</dbReference>
<evidence type="ECO:0000256" key="10">
    <source>
        <dbReference type="ARBA" id="ARBA00023125"/>
    </source>
</evidence>
<dbReference type="InterPro" id="IPR006171">
    <property type="entry name" value="TOPRIM_dom"/>
</dbReference>
<dbReference type="RefSeq" id="WP_156328419.1">
    <property type="nucleotide sequence ID" value="NZ_CACRSW010000001.1"/>
</dbReference>
<dbReference type="Gene3D" id="3.90.580.10">
    <property type="entry name" value="Zinc finger, CHC2-type domain"/>
    <property type="match status" value="1"/>
</dbReference>
<evidence type="ECO:0000256" key="2">
    <source>
        <dbReference type="ARBA" id="ARBA00022515"/>
    </source>
</evidence>
<comment type="function">
    <text evidence="12 13">RNA polymerase that catalyzes the synthesis of short RNA molecules used as primers for DNA polymerase during DNA replication.</text>
</comment>
<evidence type="ECO:0000256" key="12">
    <source>
        <dbReference type="HAMAP-Rule" id="MF_00974"/>
    </source>
</evidence>
<dbReference type="AlphaFoldDB" id="A0A6N2R3F5"/>
<dbReference type="Pfam" id="PF01807">
    <property type="entry name" value="Zn_ribbon_DnaG"/>
    <property type="match status" value="1"/>
</dbReference>
<dbReference type="InterPro" id="IPR002694">
    <property type="entry name" value="Znf_CHC2"/>
</dbReference>
<feature type="zinc finger region" description="CHC2-type" evidence="12 14">
    <location>
        <begin position="39"/>
        <end position="63"/>
    </location>
</feature>
<name>A0A6N2R3F5_9FIRM</name>
<keyword evidence="10 12" id="KW-0238">DNA-binding</keyword>
<evidence type="ECO:0000256" key="1">
    <source>
        <dbReference type="ARBA" id="ARBA00022478"/>
    </source>
</evidence>
<comment type="cofactor">
    <cofactor evidence="12 13 14">
        <name>Zn(2+)</name>
        <dbReference type="ChEBI" id="CHEBI:29105"/>
    </cofactor>
    <text evidence="12 13 14">Binds 1 zinc ion per monomer.</text>
</comment>
<dbReference type="PANTHER" id="PTHR30313">
    <property type="entry name" value="DNA PRIMASE"/>
    <property type="match status" value="1"/>
</dbReference>
<feature type="domain" description="Toprim" evidence="15">
    <location>
        <begin position="250"/>
        <end position="331"/>
    </location>
</feature>
<evidence type="ECO:0000256" key="5">
    <source>
        <dbReference type="ARBA" id="ARBA00022705"/>
    </source>
</evidence>
<evidence type="ECO:0000256" key="6">
    <source>
        <dbReference type="ARBA" id="ARBA00022723"/>
    </source>
</evidence>
<dbReference type="SMART" id="SM00493">
    <property type="entry name" value="TOPRIM"/>
    <property type="match status" value="1"/>
</dbReference>
<dbReference type="GO" id="GO:0008270">
    <property type="term" value="F:zinc ion binding"/>
    <property type="evidence" value="ECO:0007669"/>
    <property type="project" value="UniProtKB-UniRule"/>
</dbReference>
<dbReference type="InterPro" id="IPR006295">
    <property type="entry name" value="DNA_primase_DnaG"/>
</dbReference>
<dbReference type="CDD" id="cd03364">
    <property type="entry name" value="TOPRIM_DnaG_primases"/>
    <property type="match status" value="1"/>
</dbReference>
<dbReference type="Gene3D" id="3.90.980.10">
    <property type="entry name" value="DNA primase, catalytic core, N-terminal domain"/>
    <property type="match status" value="1"/>
</dbReference>
<dbReference type="PANTHER" id="PTHR30313:SF2">
    <property type="entry name" value="DNA PRIMASE"/>
    <property type="match status" value="1"/>
</dbReference>
<evidence type="ECO:0000256" key="11">
    <source>
        <dbReference type="ARBA" id="ARBA00023163"/>
    </source>
</evidence>
<comment type="catalytic activity">
    <reaction evidence="12">
        <text>ssDNA + n NTP = ssDNA/pppN(pN)n-1 hybrid + (n-1) diphosphate.</text>
        <dbReference type="EC" id="2.7.7.101"/>
    </reaction>
</comment>
<keyword evidence="5 12" id="KW-0235">DNA replication</keyword>
<dbReference type="InterPro" id="IPR050219">
    <property type="entry name" value="DnaG_primase"/>
</dbReference>
<comment type="domain">
    <text evidence="12">Contains an N-terminal zinc-binding domain, a central core domain that contains the primase activity, and a C-terminal DnaB-binding domain.</text>
</comment>
<keyword evidence="1 12" id="KW-0240">DNA-directed RNA polymerase</keyword>
<dbReference type="GO" id="GO:0005737">
    <property type="term" value="C:cytoplasm"/>
    <property type="evidence" value="ECO:0007669"/>
    <property type="project" value="TreeGrafter"/>
</dbReference>
<dbReference type="InterPro" id="IPR013264">
    <property type="entry name" value="DNAG_N"/>
</dbReference>
<dbReference type="GO" id="GO:0006269">
    <property type="term" value="P:DNA replication, synthesis of primer"/>
    <property type="evidence" value="ECO:0007669"/>
    <property type="project" value="UniProtKB-UniRule"/>
</dbReference>
<dbReference type="GO" id="GO:1990077">
    <property type="term" value="C:primosome complex"/>
    <property type="evidence" value="ECO:0007669"/>
    <property type="project" value="UniProtKB-KW"/>
</dbReference>
<evidence type="ECO:0000256" key="14">
    <source>
        <dbReference type="PIRSR" id="PIRSR002811-1"/>
    </source>
</evidence>
<dbReference type="Gene3D" id="3.40.1360.10">
    <property type="match status" value="1"/>
</dbReference>
<keyword evidence="3 12" id="KW-0808">Transferase</keyword>
<dbReference type="GO" id="GO:0003899">
    <property type="term" value="F:DNA-directed RNA polymerase activity"/>
    <property type="evidence" value="ECO:0007669"/>
    <property type="project" value="UniProtKB-UniRule"/>
</dbReference>
<sequence>MVFISDEKKNEILENSDIVAIIGDYVDLKKSGNSYKGLCPFHNEKTPSFTVDDRKQLFHCFGCGEGGDVVSFIMHKEGLSYIDSMKYLAKKAGIKLDDTKSSKENKILNRYYDINKDIMMYFYKNLLTDKACQIYLKNRGFRSNIVNTFMLGFAKNSWDDLLNYVKNKDYLLDDIENLGLIKKSQNGKYYDKYRNRLIFPIINHYGKVIGFGGRSIDSTMPKYLNSPESQVFKKRYNLYGLNIFKKQSNKDIILVEGYMDVIGLNNQGIDQAVASLGTSLTSDQAKLLKRYAKNVYICYDEDNAGIKATDRAIEILLDEGIKPNIISLEKGLDPDDFVKKYGRDAFIKKMDEASDVYNYKYNKILDLYAESKDNEKFEKLNLFIEFLSSIKSDLTREIFINNVSKLFDIDKSTLKESVLKYNDNYKKTYKNQNKDSFYNKNDFKNFNTNQNTIIERKKYSVSTNELETLRLYLNQKDEYDENKDFFDQVIVDEKLLEIKQYIDKNGFDKISENFSNDYQFIIDYIKDKSNKIVGNELKEKINLENRKKLLKKLRNRD</sequence>
<evidence type="ECO:0000313" key="16">
    <source>
        <dbReference type="EMBL" id="VYS75276.1"/>
    </source>
</evidence>
<dbReference type="FunFam" id="3.40.1360.10:FF:000002">
    <property type="entry name" value="DNA primase"/>
    <property type="match status" value="1"/>
</dbReference>
<evidence type="ECO:0000256" key="3">
    <source>
        <dbReference type="ARBA" id="ARBA00022679"/>
    </source>
</evidence>
<dbReference type="SUPFAM" id="SSF56731">
    <property type="entry name" value="DNA primase core"/>
    <property type="match status" value="1"/>
</dbReference>
<dbReference type="EC" id="2.7.7.101" evidence="12"/>
<dbReference type="FunFam" id="3.90.580.10:FF:000001">
    <property type="entry name" value="DNA primase"/>
    <property type="match status" value="1"/>
</dbReference>
<keyword evidence="9" id="KW-0460">Magnesium</keyword>
<keyword evidence="4 12" id="KW-0548">Nucleotidyltransferase</keyword>